<comment type="caution">
    <text evidence="1">The sequence shown here is derived from an EMBL/GenBank/DDBJ whole genome shotgun (WGS) entry which is preliminary data.</text>
</comment>
<evidence type="ECO:0000313" key="2">
    <source>
        <dbReference type="Proteomes" id="UP001596523"/>
    </source>
</evidence>
<dbReference type="RefSeq" id="WP_381837120.1">
    <property type="nucleotide sequence ID" value="NZ_JBHTCF010000017.1"/>
</dbReference>
<evidence type="ECO:0008006" key="3">
    <source>
        <dbReference type="Google" id="ProtNLM"/>
    </source>
</evidence>
<dbReference type="SUPFAM" id="SSF48452">
    <property type="entry name" value="TPR-like"/>
    <property type="match status" value="1"/>
</dbReference>
<evidence type="ECO:0000313" key="1">
    <source>
        <dbReference type="EMBL" id="MFC7308795.1"/>
    </source>
</evidence>
<keyword evidence="2" id="KW-1185">Reference proteome</keyword>
<accession>A0ABW2JT77</accession>
<reference evidence="2" key="1">
    <citation type="journal article" date="2019" name="Int. J. Syst. Evol. Microbiol.">
        <title>The Global Catalogue of Microorganisms (GCM) 10K type strain sequencing project: providing services to taxonomists for standard genome sequencing and annotation.</title>
        <authorList>
            <consortium name="The Broad Institute Genomics Platform"/>
            <consortium name="The Broad Institute Genome Sequencing Center for Infectious Disease"/>
            <person name="Wu L."/>
            <person name="Ma J."/>
        </authorList>
    </citation>
    <scope>NUCLEOTIDE SEQUENCE [LARGE SCALE GENOMIC DNA]</scope>
    <source>
        <strain evidence="2">SYNS20</strain>
    </source>
</reference>
<dbReference type="EMBL" id="JBHTCF010000017">
    <property type="protein sequence ID" value="MFC7308795.1"/>
    <property type="molecule type" value="Genomic_DNA"/>
</dbReference>
<dbReference type="Gene3D" id="1.25.40.10">
    <property type="entry name" value="Tetratricopeptide repeat domain"/>
    <property type="match status" value="1"/>
</dbReference>
<proteinExistence type="predicted"/>
<gene>
    <name evidence="1" type="ORF">ACFQVC_31825</name>
</gene>
<dbReference type="InterPro" id="IPR011990">
    <property type="entry name" value="TPR-like_helical_dom_sf"/>
</dbReference>
<protein>
    <recommendedName>
        <fullName evidence="3">NsdA</fullName>
    </recommendedName>
</protein>
<sequence>MGGNGGSGVTADKRPNEQLSSWFVRSGWSKGELARQVNRRARQLGANHISTDTSRVRRWLDGEQPREPIPRILSELFSERFGSVVAIEDLGLRSAHQSPSLSGVDLPWTGPQTVELISEFSRSDLMLARRGFLGTSLALSAGPALIEPMQRWLVPTPGHTADRAEPAASIRRASRLSKPELDLLESTTVMFRQWDAQCGGGLRRKAVVGQLHEVTDLLQEPQPAATASRLFKIAAELAELAGWMSYDVGLQPTAQKYFVLALHAAKEAGDKPLGSYILSGMSRQMIHLGRPDDALELIHLAQYGSRDCATPRTQAMLYAMEARAYANMGQPSKTKRAVRMAEDTFADATDVQEREPDWIRFFSEAELNGENAHSYRDLAYVAGRSPTYASLSQPVMERAVALFSNDPEHQRSYALNLIGMATVHLLQKEPEQSAVLAEKALGIARKVRSERVNTRLRKTVDTAMRDFGEVGEVLHLTDQLAVHLPESAEAV</sequence>
<organism evidence="1 2">
    <name type="scientific">Streptomyces monticola</name>
    <dbReference type="NCBI Taxonomy" id="2666263"/>
    <lineage>
        <taxon>Bacteria</taxon>
        <taxon>Bacillati</taxon>
        <taxon>Actinomycetota</taxon>
        <taxon>Actinomycetes</taxon>
        <taxon>Kitasatosporales</taxon>
        <taxon>Streptomycetaceae</taxon>
        <taxon>Streptomyces</taxon>
    </lineage>
</organism>
<name>A0ABW2JT77_9ACTN</name>
<dbReference type="Proteomes" id="UP001596523">
    <property type="component" value="Unassembled WGS sequence"/>
</dbReference>